<evidence type="ECO:0000256" key="4">
    <source>
        <dbReference type="ARBA" id="ARBA00022737"/>
    </source>
</evidence>
<dbReference type="InterPro" id="IPR006515">
    <property type="entry name" value="PABP_1234"/>
</dbReference>
<protein>
    <recommendedName>
        <fullName evidence="7">Polyadenylate-binding protein</fullName>
        <shortName evidence="7">PABP</shortName>
    </recommendedName>
</protein>
<feature type="domain" description="RRM" evidence="8">
    <location>
        <begin position="16"/>
        <end position="94"/>
    </location>
</feature>
<dbReference type="FunFam" id="3.30.70.330:FF:000091">
    <property type="entry name" value="Polyadenylate-binding protein"/>
    <property type="match status" value="1"/>
</dbReference>
<keyword evidence="3 7" id="KW-0963">Cytoplasm</keyword>
<feature type="domain" description="PABC" evidence="9">
    <location>
        <begin position="391"/>
        <end position="468"/>
    </location>
</feature>
<evidence type="ECO:0000256" key="2">
    <source>
        <dbReference type="ARBA" id="ARBA00008557"/>
    </source>
</evidence>
<dbReference type="FunFam" id="1.10.1900.10:FF:000001">
    <property type="entry name" value="Polyadenylate-binding protein"/>
    <property type="match status" value="1"/>
</dbReference>
<evidence type="ECO:0000256" key="5">
    <source>
        <dbReference type="ARBA" id="ARBA00022884"/>
    </source>
</evidence>
<evidence type="ECO:0000259" key="9">
    <source>
        <dbReference type="PROSITE" id="PS51309"/>
    </source>
</evidence>
<dbReference type="EMBL" id="CAJNYU010003363">
    <property type="protein sequence ID" value="CAF3666714.1"/>
    <property type="molecule type" value="Genomic_DNA"/>
</dbReference>
<evidence type="ECO:0000313" key="10">
    <source>
        <dbReference type="EMBL" id="CAF3666714.1"/>
    </source>
</evidence>
<accession>A0A818SJ47</accession>
<dbReference type="CDD" id="cd12379">
    <property type="entry name" value="RRM2_I_PABPs"/>
    <property type="match status" value="1"/>
</dbReference>
<dbReference type="Proteomes" id="UP000663869">
    <property type="component" value="Unassembled WGS sequence"/>
</dbReference>
<dbReference type="GO" id="GO:0005737">
    <property type="term" value="C:cytoplasm"/>
    <property type="evidence" value="ECO:0007669"/>
    <property type="project" value="UniProtKB-SubCell"/>
</dbReference>
<keyword evidence="5 6" id="KW-0694">RNA-binding</keyword>
<dbReference type="SUPFAM" id="SSF54928">
    <property type="entry name" value="RNA-binding domain, RBD"/>
    <property type="match status" value="2"/>
</dbReference>
<dbReference type="PROSITE" id="PS50102">
    <property type="entry name" value="RRM"/>
    <property type="match status" value="4"/>
</dbReference>
<evidence type="ECO:0000256" key="6">
    <source>
        <dbReference type="PROSITE-ProRule" id="PRU00176"/>
    </source>
</evidence>
<organism evidence="10 11">
    <name type="scientific">Rotaria socialis</name>
    <dbReference type="NCBI Taxonomy" id="392032"/>
    <lineage>
        <taxon>Eukaryota</taxon>
        <taxon>Metazoa</taxon>
        <taxon>Spiralia</taxon>
        <taxon>Gnathifera</taxon>
        <taxon>Rotifera</taxon>
        <taxon>Eurotatoria</taxon>
        <taxon>Bdelloidea</taxon>
        <taxon>Philodinida</taxon>
        <taxon>Philodinidae</taxon>
        <taxon>Rotaria</taxon>
    </lineage>
</organism>
<feature type="domain" description="RRM" evidence="8">
    <location>
        <begin position="104"/>
        <end position="181"/>
    </location>
</feature>
<proteinExistence type="inferred from homology"/>
<dbReference type="SUPFAM" id="SSF63570">
    <property type="entry name" value="PABC (PABP) domain"/>
    <property type="match status" value="1"/>
</dbReference>
<dbReference type="PROSITE" id="PS51309">
    <property type="entry name" value="PABC"/>
    <property type="match status" value="1"/>
</dbReference>
<dbReference type="InterPro" id="IPR035979">
    <property type="entry name" value="RBD_domain_sf"/>
</dbReference>
<dbReference type="SMART" id="SM00361">
    <property type="entry name" value="RRM_1"/>
    <property type="match status" value="2"/>
</dbReference>
<dbReference type="GO" id="GO:0003723">
    <property type="term" value="F:RNA binding"/>
    <property type="evidence" value="ECO:0007669"/>
    <property type="project" value="UniProtKB-UniRule"/>
</dbReference>
<evidence type="ECO:0000313" key="11">
    <source>
        <dbReference type="Proteomes" id="UP000663869"/>
    </source>
</evidence>
<evidence type="ECO:0000259" key="8">
    <source>
        <dbReference type="PROSITE" id="PS50102"/>
    </source>
</evidence>
<sequence length="484" mass="54447">MAATNTPADAPSYSMTSLYVGDLHPDVTEAMLFDKFASAGPILSVSVCRDMITRRSLGYAYVNFQEAVDAKLALDTMNFDLLCGRPLRIMWHQRGPTLGKSDVGKLFIENWDKSIDNKSLYDIFSDFGNILSCNITTDESDESKCVGFVHFETQEAADIAIDKVNGMLLADKKVFVGRFSSRNQRTDPSGPRKFTNIFVKNFGDQLDEEKFRELFSKYGKITNLQLATDDSDHSKGFCFCSFDTPEEAKEAVENLNGFTVGDKQLYVGRCEKKNERLSEIKRQKELQRQERLNKYQDVNLYIKNLDDTIGVERLRKEFSKFGTITRVKIMSENGRPKGFGFVCFSAPDETTKAIKEMNGRMIGSKPLYVELAQRKEERSMQGMTTSCILQHMPITPAALANATPQEQKQMLGERLFPLIQIMQPELAGKITGMLLEIDNTELLHMLESRESLKAKVEEAIAVLQAHQAKQCFAAKLAVNNSAAS</sequence>
<comment type="function">
    <text evidence="7">Binds the poly(A) tail of mRNA.</text>
</comment>
<feature type="domain" description="RRM" evidence="8">
    <location>
        <begin position="195"/>
        <end position="272"/>
    </location>
</feature>
<evidence type="ECO:0000256" key="3">
    <source>
        <dbReference type="ARBA" id="ARBA00022490"/>
    </source>
</evidence>
<dbReference type="InterPro" id="IPR045305">
    <property type="entry name" value="RRM2_I_PABPs"/>
</dbReference>
<dbReference type="InterPro" id="IPR000504">
    <property type="entry name" value="RRM_dom"/>
</dbReference>
<name>A0A818SJ47_9BILA</name>
<feature type="domain" description="RRM" evidence="8">
    <location>
        <begin position="298"/>
        <end position="374"/>
    </location>
</feature>
<dbReference type="SMART" id="SM00517">
    <property type="entry name" value="PolyA"/>
    <property type="match status" value="1"/>
</dbReference>
<dbReference type="InterPro" id="IPR036053">
    <property type="entry name" value="PABP-dom"/>
</dbReference>
<dbReference type="NCBIfam" id="TIGR01628">
    <property type="entry name" value="PABP-1234"/>
    <property type="match status" value="1"/>
</dbReference>
<comment type="subcellular location">
    <subcellularLocation>
        <location evidence="1 7">Cytoplasm</location>
    </subcellularLocation>
</comment>
<reference evidence="10" key="1">
    <citation type="submission" date="2021-02" db="EMBL/GenBank/DDBJ databases">
        <authorList>
            <person name="Nowell W R."/>
        </authorList>
    </citation>
    <scope>NUCLEOTIDE SEQUENCE</scope>
</reference>
<dbReference type="PANTHER" id="PTHR24012">
    <property type="entry name" value="RNA BINDING PROTEIN"/>
    <property type="match status" value="1"/>
</dbReference>
<dbReference type="SMART" id="SM00360">
    <property type="entry name" value="RRM"/>
    <property type="match status" value="4"/>
</dbReference>
<keyword evidence="4" id="KW-0677">Repeat</keyword>
<dbReference type="CDD" id="cd12378">
    <property type="entry name" value="RRM1_I_PABPs"/>
    <property type="match status" value="1"/>
</dbReference>
<dbReference type="Gene3D" id="3.30.70.330">
    <property type="match status" value="4"/>
</dbReference>
<comment type="similarity">
    <text evidence="2 7">Belongs to the polyadenylate-binding protein type-1 family.</text>
</comment>
<dbReference type="AlphaFoldDB" id="A0A818SJ47"/>
<evidence type="ECO:0000256" key="1">
    <source>
        <dbReference type="ARBA" id="ARBA00004496"/>
    </source>
</evidence>
<dbReference type="InterPro" id="IPR003954">
    <property type="entry name" value="RRM_euk-type"/>
</dbReference>
<dbReference type="Pfam" id="PF00658">
    <property type="entry name" value="MLLE"/>
    <property type="match status" value="1"/>
</dbReference>
<dbReference type="InterPro" id="IPR034364">
    <property type="entry name" value="PABP_RRM1"/>
</dbReference>
<evidence type="ECO:0000256" key="7">
    <source>
        <dbReference type="RuleBase" id="RU362004"/>
    </source>
</evidence>
<comment type="caution">
    <text evidence="10">The sequence shown here is derived from an EMBL/GenBank/DDBJ whole genome shotgun (WGS) entry which is preliminary data.</text>
</comment>
<dbReference type="CDD" id="cd12381">
    <property type="entry name" value="RRM4_I_PABPs"/>
    <property type="match status" value="1"/>
</dbReference>
<dbReference type="Pfam" id="PF00076">
    <property type="entry name" value="RRM_1"/>
    <property type="match status" value="4"/>
</dbReference>
<gene>
    <name evidence="10" type="ORF">FME351_LOCUS25425</name>
</gene>
<dbReference type="InterPro" id="IPR012677">
    <property type="entry name" value="Nucleotide-bd_a/b_plait_sf"/>
</dbReference>
<dbReference type="Gene3D" id="1.10.1900.10">
    <property type="entry name" value="c-terminal domain of poly(a) binding protein"/>
    <property type="match status" value="1"/>
</dbReference>
<dbReference type="FunFam" id="3.30.70.330:FF:000003">
    <property type="entry name" value="Polyadenylate-binding protein"/>
    <property type="match status" value="1"/>
</dbReference>
<dbReference type="InterPro" id="IPR002004">
    <property type="entry name" value="PABP_HYD_C"/>
</dbReference>
<dbReference type="FunFam" id="3.30.70.330:FF:000234">
    <property type="entry name" value="Polyadenylate-binding protein 5"/>
    <property type="match status" value="1"/>
</dbReference>